<dbReference type="EMBL" id="KM039044">
    <property type="protein sequence ID" value="AIG56505.1"/>
    <property type="molecule type" value="Genomic_DNA"/>
</dbReference>
<reference evidence="4 6" key="1">
    <citation type="journal article" date="2014" name="Genome Biol. Evol.">
        <title>The secreted proteins of Achlya hypogyna and Thraustotheca clavata identify the ancestral oomycete secretome and reveal gene acquisitions by horizontal gene transfer.</title>
        <authorList>
            <person name="Misner I."/>
            <person name="Blouin N."/>
            <person name="Leonard G."/>
            <person name="Richards T.A."/>
            <person name="Lane C.E."/>
        </authorList>
    </citation>
    <scope>NUCLEOTIDE SEQUENCE</scope>
    <source>
        <strain evidence="4 6">ATCC 48635</strain>
    </source>
</reference>
<dbReference type="OrthoDB" id="66669at2759"/>
<dbReference type="GO" id="GO:0016787">
    <property type="term" value="F:hydrolase activity"/>
    <property type="evidence" value="ECO:0007669"/>
    <property type="project" value="UniProtKB-KW"/>
</dbReference>
<dbReference type="InterPro" id="IPR013094">
    <property type="entry name" value="AB_hydrolase_3"/>
</dbReference>
<protein>
    <submittedName>
        <fullName evidence="5">Alpha/beta hydrolase</fullName>
    </submittedName>
    <submittedName>
        <fullName evidence="4">Secreted protein</fullName>
    </submittedName>
</protein>
<evidence type="ECO:0000256" key="2">
    <source>
        <dbReference type="SAM" id="SignalP"/>
    </source>
</evidence>
<dbReference type="STRING" id="1202772.A0A0A7CPS2"/>
<dbReference type="Pfam" id="PF07859">
    <property type="entry name" value="Abhydrolase_3"/>
    <property type="match status" value="1"/>
</dbReference>
<dbReference type="PANTHER" id="PTHR48081:SF8">
    <property type="entry name" value="ALPHA_BETA HYDROLASE FOLD-3 DOMAIN-CONTAINING PROTEIN-RELATED"/>
    <property type="match status" value="1"/>
</dbReference>
<evidence type="ECO:0000256" key="1">
    <source>
        <dbReference type="ARBA" id="ARBA00022801"/>
    </source>
</evidence>
<evidence type="ECO:0000313" key="5">
    <source>
        <dbReference type="EMBL" id="OQR80725.1"/>
    </source>
</evidence>
<gene>
    <name evidence="5" type="ORF">ACHHYP_17280</name>
</gene>
<feature type="chain" id="PRO_5002037174" evidence="2">
    <location>
        <begin position="29"/>
        <end position="351"/>
    </location>
</feature>
<keyword evidence="2" id="KW-0732">Signal</keyword>
<accession>A0A0A7CPS2</accession>
<dbReference type="SUPFAM" id="SSF53474">
    <property type="entry name" value="alpha/beta-Hydrolases"/>
    <property type="match status" value="1"/>
</dbReference>
<proteinExistence type="predicted"/>
<dbReference type="InterPro" id="IPR029058">
    <property type="entry name" value="AB_hydrolase_fold"/>
</dbReference>
<dbReference type="EMBL" id="JNBR01002878">
    <property type="protein sequence ID" value="OQR80725.1"/>
    <property type="molecule type" value="Genomic_DNA"/>
</dbReference>
<evidence type="ECO:0000259" key="3">
    <source>
        <dbReference type="Pfam" id="PF07859"/>
    </source>
</evidence>
<dbReference type="Gene3D" id="3.40.50.1820">
    <property type="entry name" value="alpha/beta hydrolase"/>
    <property type="match status" value="1"/>
</dbReference>
<dbReference type="PANTHER" id="PTHR48081">
    <property type="entry name" value="AB HYDROLASE SUPERFAMILY PROTEIN C4A8.06C"/>
    <property type="match status" value="1"/>
</dbReference>
<evidence type="ECO:0000313" key="4">
    <source>
        <dbReference type="EMBL" id="AIG56505.1"/>
    </source>
</evidence>
<dbReference type="AlphaFoldDB" id="A0A0A7CPS2"/>
<dbReference type="InterPro" id="IPR050300">
    <property type="entry name" value="GDXG_lipolytic_enzyme"/>
</dbReference>
<evidence type="ECO:0000313" key="6">
    <source>
        <dbReference type="Proteomes" id="UP000243579"/>
    </source>
</evidence>
<feature type="domain" description="Alpha/beta hydrolase fold-3" evidence="3">
    <location>
        <begin position="110"/>
        <end position="318"/>
    </location>
</feature>
<organism evidence="4">
    <name type="scientific">Achlya hypogyna</name>
    <name type="common">Oomycete</name>
    <name type="synonym">Protoachlya hypogyna</name>
    <dbReference type="NCBI Taxonomy" id="1202772"/>
    <lineage>
        <taxon>Eukaryota</taxon>
        <taxon>Sar</taxon>
        <taxon>Stramenopiles</taxon>
        <taxon>Oomycota</taxon>
        <taxon>Saprolegniomycetes</taxon>
        <taxon>Saprolegniales</taxon>
        <taxon>Achlyaceae</taxon>
        <taxon>Achlya</taxon>
    </lineage>
</organism>
<keyword evidence="1 5" id="KW-0378">Hydrolase</keyword>
<keyword evidence="6" id="KW-1185">Reference proteome</keyword>
<sequence length="351" mass="38296">MEWRQNIQPAPVVTWPRLFLSLFPEVLSAVFRCLVGRYEPPVEGWSLRTALAVRYLALATDNERNTTRQLLGTTAAIVNLRLRDSTTEVNGDGFRGVWFGNAQKGNHPIVLYCHGGGYTLCSARSYLSGISDIRKTLAKDYGLDVRVFSLDYTLAPEARYPTQINEAIAAYTFLATNFPTHPIVLMGDSAGGNLVLALTLSLKAKDVRPPAGAVLISPWSNPNVSDFAPSYTQAITTDYVHVKPLLRHMDAYLPLDATDAIFKDPLVAPVHGDFAGCCPMLLHYGGKEAFFDDCAQLATVLKQQEVPLTVEIEPLAPHISPILGTLFGEMSMRGVRAIAAFVATTATEAAQ</sequence>
<name>A0A0A7CPS2_ACHHY</name>
<feature type="signal peptide" evidence="2">
    <location>
        <begin position="1"/>
        <end position="28"/>
    </location>
</feature>
<dbReference type="Proteomes" id="UP000243579">
    <property type="component" value="Unassembled WGS sequence"/>
</dbReference>